<evidence type="ECO:0000313" key="3">
    <source>
        <dbReference type="Proteomes" id="UP001432322"/>
    </source>
</evidence>
<dbReference type="AlphaFoldDB" id="A0AAV5WWD0"/>
<dbReference type="PROSITE" id="PS50194">
    <property type="entry name" value="FILAMIN_REPEAT"/>
    <property type="match status" value="1"/>
</dbReference>
<dbReference type="InterPro" id="IPR017868">
    <property type="entry name" value="Filamin/ABP280_repeat-like"/>
</dbReference>
<comment type="caution">
    <text evidence="2">The sequence shown here is derived from an EMBL/GenBank/DDBJ whole genome shotgun (WGS) entry which is preliminary data.</text>
</comment>
<sequence>VDFASSGASEVRVSVSRDRESIPVTEKKLKEGLIVCTFTPRLPGIHCVDVSIDGVLLSECPYEVMALAAGAVKATGDALQRAQRGRTAVFEVSLNDSNRGELDVFVTDVATNDERLI</sequence>
<feature type="non-terminal residue" evidence="2">
    <location>
        <position position="1"/>
    </location>
</feature>
<evidence type="ECO:0000313" key="2">
    <source>
        <dbReference type="EMBL" id="GMT33924.1"/>
    </source>
</evidence>
<dbReference type="Gene3D" id="2.60.40.10">
    <property type="entry name" value="Immunoglobulins"/>
    <property type="match status" value="1"/>
</dbReference>
<dbReference type="InterPro" id="IPR014756">
    <property type="entry name" value="Ig_E-set"/>
</dbReference>
<gene>
    <name evidence="2" type="ORF">PFISCL1PPCAC_25221</name>
</gene>
<accession>A0AAV5WWD0</accession>
<dbReference type="InterPro" id="IPR013783">
    <property type="entry name" value="Ig-like_fold"/>
</dbReference>
<evidence type="ECO:0000256" key="1">
    <source>
        <dbReference type="PROSITE-ProRule" id="PRU00087"/>
    </source>
</evidence>
<reference evidence="2" key="1">
    <citation type="submission" date="2023-10" db="EMBL/GenBank/DDBJ databases">
        <title>Genome assembly of Pristionchus species.</title>
        <authorList>
            <person name="Yoshida K."/>
            <person name="Sommer R.J."/>
        </authorList>
    </citation>
    <scope>NUCLEOTIDE SEQUENCE</scope>
    <source>
        <strain evidence="2">RS5133</strain>
    </source>
</reference>
<keyword evidence="3" id="KW-1185">Reference proteome</keyword>
<dbReference type="SUPFAM" id="SSF81296">
    <property type="entry name" value="E set domains"/>
    <property type="match status" value="1"/>
</dbReference>
<dbReference type="Proteomes" id="UP001432322">
    <property type="component" value="Unassembled WGS sequence"/>
</dbReference>
<feature type="repeat" description="Filamin" evidence="1">
    <location>
        <begin position="1"/>
        <end position="66"/>
    </location>
</feature>
<protein>
    <submittedName>
        <fullName evidence="2">Uncharacterized protein</fullName>
    </submittedName>
</protein>
<name>A0AAV5WWD0_9BILA</name>
<dbReference type="EMBL" id="BTSY01000006">
    <property type="protein sequence ID" value="GMT33924.1"/>
    <property type="molecule type" value="Genomic_DNA"/>
</dbReference>
<proteinExistence type="predicted"/>
<organism evidence="2 3">
    <name type="scientific">Pristionchus fissidentatus</name>
    <dbReference type="NCBI Taxonomy" id="1538716"/>
    <lineage>
        <taxon>Eukaryota</taxon>
        <taxon>Metazoa</taxon>
        <taxon>Ecdysozoa</taxon>
        <taxon>Nematoda</taxon>
        <taxon>Chromadorea</taxon>
        <taxon>Rhabditida</taxon>
        <taxon>Rhabditina</taxon>
        <taxon>Diplogasteromorpha</taxon>
        <taxon>Diplogasteroidea</taxon>
        <taxon>Neodiplogasteridae</taxon>
        <taxon>Pristionchus</taxon>
    </lineage>
</organism>